<evidence type="ECO:0000256" key="1">
    <source>
        <dbReference type="SAM" id="MobiDB-lite"/>
    </source>
</evidence>
<accession>A0A9P3UQN1</accession>
<organism evidence="2 3">
    <name type="scientific">Lyophyllum shimeji</name>
    <name type="common">Hon-shimeji</name>
    <name type="synonym">Tricholoma shimeji</name>
    <dbReference type="NCBI Taxonomy" id="47721"/>
    <lineage>
        <taxon>Eukaryota</taxon>
        <taxon>Fungi</taxon>
        <taxon>Dikarya</taxon>
        <taxon>Basidiomycota</taxon>
        <taxon>Agaricomycotina</taxon>
        <taxon>Agaricomycetes</taxon>
        <taxon>Agaricomycetidae</taxon>
        <taxon>Agaricales</taxon>
        <taxon>Tricholomatineae</taxon>
        <taxon>Lyophyllaceae</taxon>
        <taxon>Lyophyllum</taxon>
    </lineage>
</organism>
<dbReference type="Proteomes" id="UP001063166">
    <property type="component" value="Unassembled WGS sequence"/>
</dbReference>
<feature type="compositionally biased region" description="Polar residues" evidence="1">
    <location>
        <begin position="37"/>
        <end position="50"/>
    </location>
</feature>
<feature type="region of interest" description="Disordered" evidence="1">
    <location>
        <begin position="15"/>
        <end position="50"/>
    </location>
</feature>
<dbReference type="AlphaFoldDB" id="A0A9P3UQN1"/>
<dbReference type="EMBL" id="BRPK01000006">
    <property type="protein sequence ID" value="GLB39401.1"/>
    <property type="molecule type" value="Genomic_DNA"/>
</dbReference>
<name>A0A9P3UQN1_LYOSH</name>
<protein>
    <submittedName>
        <fullName evidence="2">Uncharacterized protein</fullName>
    </submittedName>
</protein>
<dbReference type="OrthoDB" id="424402at2759"/>
<keyword evidence="3" id="KW-1185">Reference proteome</keyword>
<evidence type="ECO:0000313" key="3">
    <source>
        <dbReference type="Proteomes" id="UP001063166"/>
    </source>
</evidence>
<sequence>MRIWKENEDRSIVFHTLPPAPKTPSIAEDGEGAPARKSTSATQPTRTSSKANATLNVSRLLSVVEIVKREFIKSLQAKHSPRLAGLHQYNEIGCLEDLEMFAEEPREEDRATEIARALSGVHHVRQKQTPYMKVTLSTCALPELVEKGATYQLPIIRKLSKSAKLRMKKRERAAKHAGASKDQVGSDAMVSG</sequence>
<comment type="caution">
    <text evidence="2">The sequence shown here is derived from an EMBL/GenBank/DDBJ whole genome shotgun (WGS) entry which is preliminary data.</text>
</comment>
<evidence type="ECO:0000313" key="2">
    <source>
        <dbReference type="EMBL" id="GLB39401.1"/>
    </source>
</evidence>
<feature type="region of interest" description="Disordered" evidence="1">
    <location>
        <begin position="168"/>
        <end position="192"/>
    </location>
</feature>
<proteinExistence type="predicted"/>
<reference evidence="2" key="1">
    <citation type="submission" date="2022-07" db="EMBL/GenBank/DDBJ databases">
        <title>The genome of Lyophyllum shimeji provides insight into the initial evolution of ectomycorrhizal fungal genome.</title>
        <authorList>
            <person name="Kobayashi Y."/>
            <person name="Shibata T."/>
            <person name="Hirakawa H."/>
            <person name="Shigenobu S."/>
            <person name="Nishiyama T."/>
            <person name="Yamada A."/>
            <person name="Hasebe M."/>
            <person name="Kawaguchi M."/>
        </authorList>
    </citation>
    <scope>NUCLEOTIDE SEQUENCE</scope>
    <source>
        <strain evidence="2">AT787</strain>
    </source>
</reference>
<gene>
    <name evidence="2" type="ORF">LshimejAT787_0605630</name>
</gene>